<keyword evidence="4 9" id="KW-0812">Transmembrane</keyword>
<dbReference type="OrthoDB" id="14252at2759"/>
<evidence type="ECO:0000256" key="8">
    <source>
        <dbReference type="ARBA" id="ARBA00023136"/>
    </source>
</evidence>
<dbReference type="AlphaFoldDB" id="A0A2J7ZVE5"/>
<evidence type="ECO:0000256" key="6">
    <source>
        <dbReference type="ARBA" id="ARBA00022989"/>
    </source>
</evidence>
<dbReference type="GO" id="GO:0000064">
    <property type="term" value="F:L-ornithine transmembrane transporter activity"/>
    <property type="evidence" value="ECO:0007669"/>
    <property type="project" value="TreeGrafter"/>
</dbReference>
<dbReference type="PANTHER" id="PTHR45624">
    <property type="entry name" value="MITOCHONDRIAL BASIC AMINO ACIDS TRANSPORTER-RELATED"/>
    <property type="match status" value="1"/>
</dbReference>
<protein>
    <submittedName>
        <fullName evidence="12">Mitochondrial carnitine/acylcarnitine carrier-like protein</fullName>
    </submittedName>
</protein>
<keyword evidence="8 9" id="KW-0472">Membrane</keyword>
<dbReference type="PROSITE" id="PS50920">
    <property type="entry name" value="SOLCAR"/>
    <property type="match status" value="2"/>
</dbReference>
<dbReference type="Proteomes" id="UP000236333">
    <property type="component" value="Unassembled WGS sequence"/>
</dbReference>
<dbReference type="GO" id="GO:1990575">
    <property type="term" value="P:mitochondrial L-ornithine transmembrane transport"/>
    <property type="evidence" value="ECO:0007669"/>
    <property type="project" value="TreeGrafter"/>
</dbReference>
<evidence type="ECO:0000256" key="11">
    <source>
        <dbReference type="SAM" id="MobiDB-lite"/>
    </source>
</evidence>
<evidence type="ECO:0000256" key="2">
    <source>
        <dbReference type="ARBA" id="ARBA00006375"/>
    </source>
</evidence>
<name>A0A2J7ZVE5_9CHLO</name>
<dbReference type="SUPFAM" id="SSF103506">
    <property type="entry name" value="Mitochondrial carrier"/>
    <property type="match status" value="1"/>
</dbReference>
<keyword evidence="3 10" id="KW-0813">Transport</keyword>
<reference evidence="12 13" key="1">
    <citation type="journal article" date="2017" name="Mol. Biol. Evol.">
        <title>The 4-celled Tetrabaena socialis nuclear genome reveals the essential components for genetic control of cell number at the origin of multicellularity in the volvocine lineage.</title>
        <authorList>
            <person name="Featherston J."/>
            <person name="Arakaki Y."/>
            <person name="Hanschen E.R."/>
            <person name="Ferris P.J."/>
            <person name="Michod R.E."/>
            <person name="Olson B.J.S.C."/>
            <person name="Nozaki H."/>
            <person name="Durand P.M."/>
        </authorList>
    </citation>
    <scope>NUCLEOTIDE SEQUENCE [LARGE SCALE GENOMIC DNA]</scope>
    <source>
        <strain evidence="12 13">NIES-571</strain>
    </source>
</reference>
<evidence type="ECO:0000256" key="3">
    <source>
        <dbReference type="ARBA" id="ARBA00022448"/>
    </source>
</evidence>
<dbReference type="EMBL" id="PGGS01000407">
    <property type="protein sequence ID" value="PNH04257.1"/>
    <property type="molecule type" value="Genomic_DNA"/>
</dbReference>
<organism evidence="12 13">
    <name type="scientific">Tetrabaena socialis</name>
    <dbReference type="NCBI Taxonomy" id="47790"/>
    <lineage>
        <taxon>Eukaryota</taxon>
        <taxon>Viridiplantae</taxon>
        <taxon>Chlorophyta</taxon>
        <taxon>core chlorophytes</taxon>
        <taxon>Chlorophyceae</taxon>
        <taxon>CS clade</taxon>
        <taxon>Chlamydomonadales</taxon>
        <taxon>Tetrabaenaceae</taxon>
        <taxon>Tetrabaena</taxon>
    </lineage>
</organism>
<evidence type="ECO:0000313" key="12">
    <source>
        <dbReference type="EMBL" id="PNH04257.1"/>
    </source>
</evidence>
<sequence>MSPPGAHVRAAAPASLPGPHRGPQAEAAVALAEAAVPTLQPPPPPPLPPRWSPASRELLAGFAAGAANVGSGYPFDTIKCRLQAAGSAARYPGGPLQVVRAVLLHEGGGAGLFRGLGATMVREVPGNALFFVSYEALRRTLSSAAAAPAVSAIVGLAVGAEGPNTGAGRPAAGSSEPAAEARRNWLAELAAAMLCGGTAGTIMWAAVMPIDVAKTRLQTARPGDAWDVGLVQHWAMLWREGRLAALYAGLTPTLLRAFPANAAQWLAWEACMRGLGGDRDT</sequence>
<keyword evidence="13" id="KW-1185">Reference proteome</keyword>
<keyword evidence="7" id="KW-0496">Mitochondrion</keyword>
<evidence type="ECO:0000256" key="5">
    <source>
        <dbReference type="ARBA" id="ARBA00022737"/>
    </source>
</evidence>
<keyword evidence="5" id="KW-0677">Repeat</keyword>
<gene>
    <name evidence="12" type="ORF">TSOC_009601</name>
</gene>
<evidence type="ECO:0000256" key="7">
    <source>
        <dbReference type="ARBA" id="ARBA00023128"/>
    </source>
</evidence>
<dbReference type="Gene3D" id="1.50.40.10">
    <property type="entry name" value="Mitochondrial carrier domain"/>
    <property type="match status" value="1"/>
</dbReference>
<proteinExistence type="inferred from homology"/>
<feature type="repeat" description="Solcar" evidence="9">
    <location>
        <begin position="55"/>
        <end position="140"/>
    </location>
</feature>
<comment type="caution">
    <text evidence="12">The sequence shown here is derived from an EMBL/GenBank/DDBJ whole genome shotgun (WGS) entry which is preliminary data.</text>
</comment>
<dbReference type="InterPro" id="IPR050567">
    <property type="entry name" value="Mitochondrial_Carrier"/>
</dbReference>
<dbReference type="GO" id="GO:0031966">
    <property type="term" value="C:mitochondrial membrane"/>
    <property type="evidence" value="ECO:0007669"/>
    <property type="project" value="UniProtKB-SubCell"/>
</dbReference>
<comment type="subcellular location">
    <subcellularLocation>
        <location evidence="1">Mitochondrion membrane</location>
        <topology evidence="1">Multi-pass membrane protein</topology>
    </subcellularLocation>
</comment>
<feature type="repeat" description="Solcar" evidence="9">
    <location>
        <begin position="187"/>
        <end position="274"/>
    </location>
</feature>
<evidence type="ECO:0000256" key="10">
    <source>
        <dbReference type="RuleBase" id="RU000488"/>
    </source>
</evidence>
<dbReference type="Pfam" id="PF00153">
    <property type="entry name" value="Mito_carr"/>
    <property type="match status" value="2"/>
</dbReference>
<evidence type="ECO:0000256" key="1">
    <source>
        <dbReference type="ARBA" id="ARBA00004225"/>
    </source>
</evidence>
<keyword evidence="6" id="KW-1133">Transmembrane helix</keyword>
<dbReference type="InterPro" id="IPR018108">
    <property type="entry name" value="MCP_transmembrane"/>
</dbReference>
<evidence type="ECO:0000313" key="13">
    <source>
        <dbReference type="Proteomes" id="UP000236333"/>
    </source>
</evidence>
<evidence type="ECO:0000256" key="9">
    <source>
        <dbReference type="PROSITE-ProRule" id="PRU00282"/>
    </source>
</evidence>
<dbReference type="InterPro" id="IPR023395">
    <property type="entry name" value="MCP_dom_sf"/>
</dbReference>
<feature type="region of interest" description="Disordered" evidence="11">
    <location>
        <begin position="1"/>
        <end position="32"/>
    </location>
</feature>
<comment type="similarity">
    <text evidence="2 10">Belongs to the mitochondrial carrier (TC 2.A.29) family.</text>
</comment>
<accession>A0A2J7ZVE5</accession>
<dbReference type="PANTHER" id="PTHR45624:SF12">
    <property type="entry name" value="MITOCHONDRIAL ORNITHINE TRANSPORTER 1"/>
    <property type="match status" value="1"/>
</dbReference>
<evidence type="ECO:0000256" key="4">
    <source>
        <dbReference type="ARBA" id="ARBA00022692"/>
    </source>
</evidence>